<evidence type="ECO:0000256" key="5">
    <source>
        <dbReference type="SAM" id="Coils"/>
    </source>
</evidence>
<comment type="caution">
    <text evidence="7">The sequence shown here is derived from an EMBL/GenBank/DDBJ whole genome shotgun (WGS) entry which is preliminary data.</text>
</comment>
<keyword evidence="1" id="KW-0479">Metal-binding</keyword>
<evidence type="ECO:0000259" key="6">
    <source>
        <dbReference type="PROSITE" id="PS50089"/>
    </source>
</evidence>
<dbReference type="InterPro" id="IPR017907">
    <property type="entry name" value="Znf_RING_CS"/>
</dbReference>
<keyword evidence="5" id="KW-0175">Coiled coil</keyword>
<dbReference type="PROSITE" id="PS50089">
    <property type="entry name" value="ZF_RING_2"/>
    <property type="match status" value="1"/>
</dbReference>
<dbReference type="InterPro" id="IPR043136">
    <property type="entry name" value="B30.2/SPRY_sf"/>
</dbReference>
<dbReference type="Gene3D" id="2.60.120.920">
    <property type="match status" value="1"/>
</dbReference>
<evidence type="ECO:0000256" key="3">
    <source>
        <dbReference type="ARBA" id="ARBA00022833"/>
    </source>
</evidence>
<evidence type="ECO:0000256" key="4">
    <source>
        <dbReference type="PROSITE-ProRule" id="PRU00175"/>
    </source>
</evidence>
<dbReference type="InterPro" id="IPR013083">
    <property type="entry name" value="Znf_RING/FYVE/PHD"/>
</dbReference>
<dbReference type="PANTHER" id="PTHR10131">
    <property type="entry name" value="TNF RECEPTOR ASSOCIATED FACTOR"/>
    <property type="match status" value="1"/>
</dbReference>
<dbReference type="GO" id="GO:0008270">
    <property type="term" value="F:zinc ion binding"/>
    <property type="evidence" value="ECO:0007669"/>
    <property type="project" value="UniProtKB-KW"/>
</dbReference>
<evidence type="ECO:0000256" key="2">
    <source>
        <dbReference type="ARBA" id="ARBA00022771"/>
    </source>
</evidence>
<feature type="coiled-coil region" evidence="5">
    <location>
        <begin position="197"/>
        <end position="238"/>
    </location>
</feature>
<dbReference type="PROSITE" id="PS00518">
    <property type="entry name" value="ZF_RING_1"/>
    <property type="match status" value="1"/>
</dbReference>
<reference evidence="7" key="1">
    <citation type="submission" date="2022-07" db="EMBL/GenBank/DDBJ databases">
        <authorList>
            <person name="Trinca V."/>
            <person name="Uliana J.V.C."/>
            <person name="Torres T.T."/>
            <person name="Ward R.J."/>
            <person name="Monesi N."/>
        </authorList>
    </citation>
    <scope>NUCLEOTIDE SEQUENCE</scope>
    <source>
        <strain evidence="7">HSMRA1968</strain>
        <tissue evidence="7">Whole embryos</tissue>
    </source>
</reference>
<feature type="domain" description="RING-type" evidence="6">
    <location>
        <begin position="71"/>
        <end position="109"/>
    </location>
</feature>
<dbReference type="PANTHER" id="PTHR10131:SF94">
    <property type="entry name" value="TNF RECEPTOR-ASSOCIATED FACTOR 4"/>
    <property type="match status" value="1"/>
</dbReference>
<dbReference type="GO" id="GO:0005634">
    <property type="term" value="C:nucleus"/>
    <property type="evidence" value="ECO:0007669"/>
    <property type="project" value="UniProtKB-ARBA"/>
</dbReference>
<dbReference type="EMBL" id="WJQU01000003">
    <property type="protein sequence ID" value="KAJ6640026.1"/>
    <property type="molecule type" value="Genomic_DNA"/>
</dbReference>
<name>A0A9Q0MXV8_9DIPT</name>
<dbReference type="SUPFAM" id="SSF49599">
    <property type="entry name" value="TRAF domain-like"/>
    <property type="match status" value="1"/>
</dbReference>
<keyword evidence="8" id="KW-1185">Reference proteome</keyword>
<keyword evidence="2 4" id="KW-0863">Zinc-finger</keyword>
<evidence type="ECO:0000256" key="1">
    <source>
        <dbReference type="ARBA" id="ARBA00022723"/>
    </source>
</evidence>
<dbReference type="OrthoDB" id="10012386at2759"/>
<evidence type="ECO:0000313" key="7">
    <source>
        <dbReference type="EMBL" id="KAJ6640026.1"/>
    </source>
</evidence>
<accession>A0A9Q0MXV8</accession>
<protein>
    <submittedName>
        <fullName evidence="7">E3 ubiquitin-protein ligase NRDP1</fullName>
    </submittedName>
</protein>
<dbReference type="Gene3D" id="3.30.40.10">
    <property type="entry name" value="Zinc/RING finger domain, C3HC4 (zinc finger)"/>
    <property type="match status" value="2"/>
</dbReference>
<dbReference type="SMART" id="SM00184">
    <property type="entry name" value="RING"/>
    <property type="match status" value="1"/>
</dbReference>
<organism evidence="7 8">
    <name type="scientific">Pseudolycoriella hygida</name>
    <dbReference type="NCBI Taxonomy" id="35572"/>
    <lineage>
        <taxon>Eukaryota</taxon>
        <taxon>Metazoa</taxon>
        <taxon>Ecdysozoa</taxon>
        <taxon>Arthropoda</taxon>
        <taxon>Hexapoda</taxon>
        <taxon>Insecta</taxon>
        <taxon>Pterygota</taxon>
        <taxon>Neoptera</taxon>
        <taxon>Endopterygota</taxon>
        <taxon>Diptera</taxon>
        <taxon>Nematocera</taxon>
        <taxon>Sciaroidea</taxon>
        <taxon>Sciaridae</taxon>
        <taxon>Pseudolycoriella</taxon>
    </lineage>
</organism>
<sequence>MGLEKKRDLAPCLVDVAVWFKQLVCIGHFATSALKLENVVRSERELNIIRTDEMGYELAGFVNEVDKEFICSICMMVMKNPVQSPCEHIFCSECIRSWIPLLENCPVDRQLLRPDDLKPTPRYFRNLLDKLEIRCKFESLGCEMIVPLERLQDHLANCKHKPDAIVDCDKGCNLAVTRREYQKNCLIHLANKFSMQMDEMTKLNEKLQHDHENFKALIRQQQEEIRKLTGDVNRQTEIMKKIINKWNAPPKLQWKISHNMKISADKPNVIEPTDPVQGFSWGFAQLSTSLGASHPFFRIQVVSVATDEYIVIGLTRLGHEYDELPGGKVGTIGYYNRGDLVVNGKVETGLRKWKNNDIIECGLLFPANSANGFSTNVEIYFVVNNQIVIKKTMKLPLEGLFPSIRMGSFTNSVPKIEYLYN</sequence>
<dbReference type="Pfam" id="PF00097">
    <property type="entry name" value="zf-C3HC4"/>
    <property type="match status" value="1"/>
</dbReference>
<gene>
    <name evidence="7" type="primary">Rnf41_2</name>
    <name evidence="7" type="ORF">Bhyg_12775</name>
</gene>
<dbReference type="InterPro" id="IPR001841">
    <property type="entry name" value="Znf_RING"/>
</dbReference>
<dbReference type="InterPro" id="IPR018957">
    <property type="entry name" value="Znf_C3HC4_RING-type"/>
</dbReference>
<dbReference type="Proteomes" id="UP001151699">
    <property type="component" value="Chromosome X"/>
</dbReference>
<keyword evidence="3" id="KW-0862">Zinc</keyword>
<evidence type="ECO:0000313" key="8">
    <source>
        <dbReference type="Proteomes" id="UP001151699"/>
    </source>
</evidence>
<dbReference type="AlphaFoldDB" id="A0A9Q0MXV8"/>
<dbReference type="SUPFAM" id="SSF57850">
    <property type="entry name" value="RING/U-box"/>
    <property type="match status" value="1"/>
</dbReference>
<proteinExistence type="predicted"/>